<dbReference type="Gene3D" id="3.30.450.30">
    <property type="entry name" value="Dynein light chain 2a, cytoplasmic"/>
    <property type="match status" value="1"/>
</dbReference>
<evidence type="ECO:0000256" key="5">
    <source>
        <dbReference type="ARBA" id="ARBA00023319"/>
    </source>
</evidence>
<dbReference type="InterPro" id="IPR007110">
    <property type="entry name" value="Ig-like_dom"/>
</dbReference>
<evidence type="ECO:0000256" key="3">
    <source>
        <dbReference type="ARBA" id="ARBA00023157"/>
    </source>
</evidence>
<evidence type="ECO:0000256" key="4">
    <source>
        <dbReference type="ARBA" id="ARBA00023180"/>
    </source>
</evidence>
<dbReference type="SUPFAM" id="SSF55770">
    <property type="entry name" value="Profilin (actin-binding protein)"/>
    <property type="match status" value="1"/>
</dbReference>
<sequence>MLNVMMCHRGTILILLISETILRSEGDSSDIIYIKSNSSVLFTCPFSSDTGAVIWRGPPDLMLYGINEKMNDKLPKNERITIIKDETTRQYNLYFEMFFESDQGLFKCDTIQNGKTTEHAFKTTLAEIPSSIIIGSDNSFERIIGVEGMAMEVNCSVIGGLPEPTLSLLHRDKVVNVTNTTIVQYTFIPSKENHMDNFTCIADNGFFRLQTTLLFLVKVCIHNNNAALFLYYDICYLPSQKVSAEEGNYITPTVHVFAEPSPNITENNSVTLLCSNDTITYPTDLVWKFNQKVIAGESHDHLFLLKVQRQQAGLYTCKVTNSAGTGVNGLYLIVKYMPTVADNFTYYKYDAELGQSTKISLIVDSFQKPEIAWTMSAGGKLGYWTVATKNDHLYSISTTILPEEESHLGKYEMRIRNEVGSIDVVIKLVSRVVTMVPYEAVCNTSESVELSCVYKDIHLQTGWTVSWIHKLKSIFIRSPSATINGNVSTMIINFCDYKDTGTYSCKWTSGEKMYKSTAKLTVHGLPVFSYTDIVVLNKSSVKLNVYFYSKPEPIQIKWLFNSKTIQHPSTLPLNRQYVNLTIYNKVISVEGFKATMLLITAPNPSDCIYTCSVRNRFGIIEPNFQEKEVLDAIRIWENETKGGNDNEGMFPPSIASVDTTGQRYCIVLLNVYNKEIISLQISVSYVINYQEIVTTGVTQQQQQDEENSLQHNSIYEEIQSIQSQIYRDDTDNENGHVDTSGSDTSSERPYLELEPPNTEMDKKVVLAKKKDHGGLTLQSSKAGVVIGHTKEGGSQGIVNEGVSKIAEYLESLGR</sequence>
<dbReference type="GO" id="GO:0005911">
    <property type="term" value="C:cell-cell junction"/>
    <property type="evidence" value="ECO:0007669"/>
    <property type="project" value="TreeGrafter"/>
</dbReference>
<evidence type="ECO:0000256" key="2">
    <source>
        <dbReference type="ARBA" id="ARBA00023136"/>
    </source>
</evidence>
<feature type="chain" id="PRO_5026737533" description="Ig-like domain-containing protein" evidence="7">
    <location>
        <begin position="27"/>
        <end position="814"/>
    </location>
</feature>
<proteinExistence type="predicted"/>
<evidence type="ECO:0000256" key="7">
    <source>
        <dbReference type="SAM" id="SignalP"/>
    </source>
</evidence>
<reference evidence="9 10" key="1">
    <citation type="submission" date="2020-06" db="EMBL/GenBank/DDBJ databases">
        <authorList>
            <person name="Li R."/>
            <person name="Bekaert M."/>
        </authorList>
    </citation>
    <scope>NUCLEOTIDE SEQUENCE [LARGE SCALE GENOMIC DNA]</scope>
    <source>
        <strain evidence="10">wild</strain>
    </source>
</reference>
<dbReference type="AlphaFoldDB" id="A0A6J8DYC9"/>
<dbReference type="InterPro" id="IPR003598">
    <property type="entry name" value="Ig_sub2"/>
</dbReference>
<dbReference type="InterPro" id="IPR013783">
    <property type="entry name" value="Ig-like_fold"/>
</dbReference>
<keyword evidence="5" id="KW-0393">Immunoglobulin domain</keyword>
<organism evidence="9 10">
    <name type="scientific">Mytilus coruscus</name>
    <name type="common">Sea mussel</name>
    <dbReference type="NCBI Taxonomy" id="42192"/>
    <lineage>
        <taxon>Eukaryota</taxon>
        <taxon>Metazoa</taxon>
        <taxon>Spiralia</taxon>
        <taxon>Lophotrochozoa</taxon>
        <taxon>Mollusca</taxon>
        <taxon>Bivalvia</taxon>
        <taxon>Autobranchia</taxon>
        <taxon>Pteriomorphia</taxon>
        <taxon>Mytilida</taxon>
        <taxon>Mytiloidea</taxon>
        <taxon>Mytilidae</taxon>
        <taxon>Mytilinae</taxon>
        <taxon>Mytilus</taxon>
    </lineage>
</organism>
<dbReference type="GO" id="GO:0005886">
    <property type="term" value="C:plasma membrane"/>
    <property type="evidence" value="ECO:0007669"/>
    <property type="project" value="TreeGrafter"/>
</dbReference>
<gene>
    <name evidence="9" type="ORF">MCOR_45828</name>
</gene>
<accession>A0A6J8DYC9</accession>
<name>A0A6J8DYC9_MYTCO</name>
<dbReference type="PROSITE" id="PS50835">
    <property type="entry name" value="IG_LIKE"/>
    <property type="match status" value="2"/>
</dbReference>
<dbReference type="InterPro" id="IPR013270">
    <property type="entry name" value="CD47_Vset"/>
</dbReference>
<protein>
    <recommendedName>
        <fullName evidence="8">Ig-like domain-containing protein</fullName>
    </recommendedName>
</protein>
<dbReference type="InterPro" id="IPR003599">
    <property type="entry name" value="Ig_sub"/>
</dbReference>
<feature type="region of interest" description="Disordered" evidence="6">
    <location>
        <begin position="729"/>
        <end position="751"/>
    </location>
</feature>
<keyword evidence="10" id="KW-1185">Reference proteome</keyword>
<keyword evidence="4" id="KW-0325">Glycoprotein</keyword>
<dbReference type="SUPFAM" id="SSF48726">
    <property type="entry name" value="Immunoglobulin"/>
    <property type="match status" value="4"/>
</dbReference>
<dbReference type="Proteomes" id="UP000507470">
    <property type="component" value="Unassembled WGS sequence"/>
</dbReference>
<keyword evidence="7" id="KW-0732">Signal</keyword>
<feature type="domain" description="Ig-like" evidence="8">
    <location>
        <begin position="252"/>
        <end position="328"/>
    </location>
</feature>
<evidence type="ECO:0000313" key="9">
    <source>
        <dbReference type="EMBL" id="CAC5412856.1"/>
    </source>
</evidence>
<dbReference type="GO" id="GO:0050839">
    <property type="term" value="F:cell adhesion molecule binding"/>
    <property type="evidence" value="ECO:0007669"/>
    <property type="project" value="TreeGrafter"/>
</dbReference>
<dbReference type="PANTHER" id="PTHR11640">
    <property type="entry name" value="NEPHRIN"/>
    <property type="match status" value="1"/>
</dbReference>
<dbReference type="SMART" id="SM00408">
    <property type="entry name" value="IGc2"/>
    <property type="match status" value="1"/>
</dbReference>
<dbReference type="PANTHER" id="PTHR11640:SF155">
    <property type="entry name" value="IG-LIKE DOMAIN-CONTAINING PROTEIN"/>
    <property type="match status" value="1"/>
</dbReference>
<dbReference type="InterPro" id="IPR036179">
    <property type="entry name" value="Ig-like_dom_sf"/>
</dbReference>
<dbReference type="Pfam" id="PF13895">
    <property type="entry name" value="Ig_2"/>
    <property type="match status" value="1"/>
</dbReference>
<keyword evidence="2" id="KW-0472">Membrane</keyword>
<evidence type="ECO:0000313" key="10">
    <source>
        <dbReference type="Proteomes" id="UP000507470"/>
    </source>
</evidence>
<dbReference type="OrthoDB" id="6413693at2759"/>
<comment type="subcellular location">
    <subcellularLocation>
        <location evidence="1">Membrane</location>
        <topology evidence="1">Single-pass type I membrane protein</topology>
    </subcellularLocation>
</comment>
<keyword evidence="3" id="KW-1015">Disulfide bond</keyword>
<dbReference type="SMART" id="SM00409">
    <property type="entry name" value="IG"/>
    <property type="match status" value="5"/>
</dbReference>
<feature type="domain" description="Ig-like" evidence="8">
    <location>
        <begin position="430"/>
        <end position="521"/>
    </location>
</feature>
<evidence type="ECO:0000256" key="6">
    <source>
        <dbReference type="SAM" id="MobiDB-lite"/>
    </source>
</evidence>
<feature type="signal peptide" evidence="7">
    <location>
        <begin position="1"/>
        <end position="26"/>
    </location>
</feature>
<dbReference type="Gene3D" id="2.60.40.10">
    <property type="entry name" value="Immunoglobulins"/>
    <property type="match status" value="5"/>
</dbReference>
<evidence type="ECO:0000259" key="8">
    <source>
        <dbReference type="PROSITE" id="PS50835"/>
    </source>
</evidence>
<dbReference type="InterPro" id="IPR051275">
    <property type="entry name" value="Cell_adhesion_signaling"/>
</dbReference>
<evidence type="ECO:0000256" key="1">
    <source>
        <dbReference type="ARBA" id="ARBA00004479"/>
    </source>
</evidence>
<dbReference type="GO" id="GO:0098609">
    <property type="term" value="P:cell-cell adhesion"/>
    <property type="evidence" value="ECO:0007669"/>
    <property type="project" value="TreeGrafter"/>
</dbReference>
<dbReference type="CDD" id="cd00096">
    <property type="entry name" value="Ig"/>
    <property type="match status" value="1"/>
</dbReference>
<dbReference type="EMBL" id="CACVKT020008110">
    <property type="protein sequence ID" value="CAC5412856.1"/>
    <property type="molecule type" value="Genomic_DNA"/>
</dbReference>
<dbReference type="Pfam" id="PF08204">
    <property type="entry name" value="V-set_CD47"/>
    <property type="match status" value="1"/>
</dbReference>
<dbReference type="InterPro" id="IPR036140">
    <property type="entry name" value="PFN_sf"/>
</dbReference>